<feature type="transmembrane region" description="Helical" evidence="5">
    <location>
        <begin position="246"/>
        <end position="265"/>
    </location>
</feature>
<feature type="transmembrane region" description="Helical" evidence="5">
    <location>
        <begin position="129"/>
        <end position="148"/>
    </location>
</feature>
<dbReference type="Pfam" id="PF07690">
    <property type="entry name" value="MFS_1"/>
    <property type="match status" value="1"/>
</dbReference>
<feature type="domain" description="Major facilitator superfamily (MFS) profile" evidence="6">
    <location>
        <begin position="1"/>
        <end position="384"/>
    </location>
</feature>
<name>A0ABM8TM53_9BURK</name>
<feature type="transmembrane region" description="Helical" evidence="5">
    <location>
        <begin position="12"/>
        <end position="33"/>
    </location>
</feature>
<keyword evidence="8" id="KW-1185">Reference proteome</keyword>
<dbReference type="Proteomes" id="UP000672657">
    <property type="component" value="Unassembled WGS sequence"/>
</dbReference>
<feature type="transmembrane region" description="Helical" evidence="5">
    <location>
        <begin position="272"/>
        <end position="290"/>
    </location>
</feature>
<evidence type="ECO:0000256" key="5">
    <source>
        <dbReference type="SAM" id="Phobius"/>
    </source>
</evidence>
<gene>
    <name evidence="7" type="primary">pcaK_9</name>
    <name evidence="7" type="ORF">LMG26411_04566</name>
</gene>
<feature type="transmembrane region" description="Helical" evidence="5">
    <location>
        <begin position="64"/>
        <end position="85"/>
    </location>
</feature>
<dbReference type="InterPro" id="IPR011701">
    <property type="entry name" value="MFS"/>
</dbReference>
<feature type="transmembrane region" description="Helical" evidence="5">
    <location>
        <begin position="97"/>
        <end position="117"/>
    </location>
</feature>
<feature type="transmembrane region" description="Helical" evidence="5">
    <location>
        <begin position="40"/>
        <end position="58"/>
    </location>
</feature>
<dbReference type="PANTHER" id="PTHR23508">
    <property type="entry name" value="CARBOXYLIC ACID TRANSPORTER PROTEIN HOMOLOG"/>
    <property type="match status" value="1"/>
</dbReference>
<dbReference type="PROSITE" id="PS50850">
    <property type="entry name" value="MFS"/>
    <property type="match status" value="1"/>
</dbReference>
<accession>A0ABM8TM53</accession>
<protein>
    <submittedName>
        <fullName evidence="7">4-hydroxybenzoate transporter PcaK</fullName>
    </submittedName>
</protein>
<feature type="transmembrane region" description="Helical" evidence="5">
    <location>
        <begin position="362"/>
        <end position="381"/>
    </location>
</feature>
<dbReference type="InterPro" id="IPR020846">
    <property type="entry name" value="MFS_dom"/>
</dbReference>
<feature type="transmembrane region" description="Helical" evidence="5">
    <location>
        <begin position="205"/>
        <end position="226"/>
    </location>
</feature>
<dbReference type="SUPFAM" id="SSF103473">
    <property type="entry name" value="MFS general substrate transporter"/>
    <property type="match status" value="1"/>
</dbReference>
<evidence type="ECO:0000256" key="2">
    <source>
        <dbReference type="ARBA" id="ARBA00022692"/>
    </source>
</evidence>
<feature type="transmembrane region" description="Helical" evidence="5">
    <location>
        <begin position="329"/>
        <end position="350"/>
    </location>
</feature>
<organism evidence="7 8">
    <name type="scientific">Cupriavidus numazuensis</name>
    <dbReference type="NCBI Taxonomy" id="221992"/>
    <lineage>
        <taxon>Bacteria</taxon>
        <taxon>Pseudomonadati</taxon>
        <taxon>Pseudomonadota</taxon>
        <taxon>Betaproteobacteria</taxon>
        <taxon>Burkholderiales</taxon>
        <taxon>Burkholderiaceae</taxon>
        <taxon>Cupriavidus</taxon>
    </lineage>
</organism>
<keyword evidence="2 5" id="KW-0812">Transmembrane</keyword>
<evidence type="ECO:0000259" key="6">
    <source>
        <dbReference type="PROSITE" id="PS50850"/>
    </source>
</evidence>
<proteinExistence type="predicted"/>
<dbReference type="InterPro" id="IPR036259">
    <property type="entry name" value="MFS_trans_sf"/>
</dbReference>
<sequence length="409" mass="44075">MKEMRVEATTAGFMASSALFGMMFGGIILGTLADKIGRRWVLAICVSFFSIFTAAAGFTNDPYLFSVMRFLAGVGIGGAIPNVTAHMSEYAPTKVRGLMVMVMCCGYAVGSIIAALLAKQFIETHGWQAVFFAAGVPALLIPVILTYLPESLQFLISQRDDARLRQIVRKMRPDIRLESLNEFVVPSQDKTEAPSVRGLFQEGRAFSTVMIWVACITCLFMIYALSSWLVKLMTMAGYNLGSSLNFFLAYNAGALVGTVDGGWLADRLNIKWVTCAFFAVAAISLTLLGYGMQPLLLVAAVVGAATLGTQGLLYAFGGQFYPTAIRSTGLGFASGIGRIGALVAPILIGFLVSMKLPLVENFLSIAFFAAIGAIAVAFISYRTSAVMRYDAIKDVAFSEREVNSVRIRS</sequence>
<feature type="transmembrane region" description="Helical" evidence="5">
    <location>
        <begin position="296"/>
        <end position="317"/>
    </location>
</feature>
<evidence type="ECO:0000313" key="7">
    <source>
        <dbReference type="EMBL" id="CAG2154172.1"/>
    </source>
</evidence>
<evidence type="ECO:0000313" key="8">
    <source>
        <dbReference type="Proteomes" id="UP000672657"/>
    </source>
</evidence>
<evidence type="ECO:0000256" key="3">
    <source>
        <dbReference type="ARBA" id="ARBA00022989"/>
    </source>
</evidence>
<evidence type="ECO:0000256" key="1">
    <source>
        <dbReference type="ARBA" id="ARBA00004141"/>
    </source>
</evidence>
<comment type="subcellular location">
    <subcellularLocation>
        <location evidence="1">Membrane</location>
        <topology evidence="1">Multi-pass membrane protein</topology>
    </subcellularLocation>
</comment>
<dbReference type="EMBL" id="CAJPVI010000030">
    <property type="protein sequence ID" value="CAG2154172.1"/>
    <property type="molecule type" value="Genomic_DNA"/>
</dbReference>
<dbReference type="PANTHER" id="PTHR23508:SF10">
    <property type="entry name" value="CARBOXYLIC ACID TRANSPORTER PROTEIN HOMOLOG"/>
    <property type="match status" value="1"/>
</dbReference>
<comment type="caution">
    <text evidence="7">The sequence shown here is derived from an EMBL/GenBank/DDBJ whole genome shotgun (WGS) entry which is preliminary data.</text>
</comment>
<reference evidence="7 8" key="1">
    <citation type="submission" date="2021-03" db="EMBL/GenBank/DDBJ databases">
        <authorList>
            <person name="Peeters C."/>
        </authorList>
    </citation>
    <scope>NUCLEOTIDE SEQUENCE [LARGE SCALE GENOMIC DNA]</scope>
    <source>
        <strain evidence="7 8">LMG 26411</strain>
    </source>
</reference>
<keyword evidence="3 5" id="KW-1133">Transmembrane helix</keyword>
<dbReference type="RefSeq" id="WP_342344476.1">
    <property type="nucleotide sequence ID" value="NZ_CAJPVI010000030.1"/>
</dbReference>
<keyword evidence="4 5" id="KW-0472">Membrane</keyword>
<dbReference type="CDD" id="cd17365">
    <property type="entry name" value="MFS_PcaK_like"/>
    <property type="match status" value="1"/>
</dbReference>
<evidence type="ECO:0000256" key="4">
    <source>
        <dbReference type="ARBA" id="ARBA00023136"/>
    </source>
</evidence>
<dbReference type="Gene3D" id="1.20.1250.20">
    <property type="entry name" value="MFS general substrate transporter like domains"/>
    <property type="match status" value="1"/>
</dbReference>